<evidence type="ECO:0000313" key="2">
    <source>
        <dbReference type="Proteomes" id="UP001055811"/>
    </source>
</evidence>
<evidence type="ECO:0000313" key="1">
    <source>
        <dbReference type="EMBL" id="KAI3708715.1"/>
    </source>
</evidence>
<reference evidence="2" key="1">
    <citation type="journal article" date="2022" name="Mol. Ecol. Resour.">
        <title>The genomes of chicory, endive, great burdock and yacon provide insights into Asteraceae palaeo-polyploidization history and plant inulin production.</title>
        <authorList>
            <person name="Fan W."/>
            <person name="Wang S."/>
            <person name="Wang H."/>
            <person name="Wang A."/>
            <person name="Jiang F."/>
            <person name="Liu H."/>
            <person name="Zhao H."/>
            <person name="Xu D."/>
            <person name="Zhang Y."/>
        </authorList>
    </citation>
    <scope>NUCLEOTIDE SEQUENCE [LARGE SCALE GENOMIC DNA]</scope>
    <source>
        <strain evidence="2">cv. Punajuju</strain>
    </source>
</reference>
<name>A0ACB9AJU9_CICIN</name>
<protein>
    <submittedName>
        <fullName evidence="1">Uncharacterized protein</fullName>
    </submittedName>
</protein>
<sequence length="397" mass="44373">MTIKAEVTRNPRQFSYRELKIATNDFHSSRIIGSGSFGTVYKAFLLSSGTTAAVKRSTRSCDAKTEFFAELSVIACLRHKNLVPLQGYCIEKGELLLVYELMPYGSIDNMLYKDPEHWGFLKWNQRYNIAIGLASALAYLHQECDKLVIHRDIKTSNVMLDAHFNARLGDFGLARLIDHDQSPISTLTAGTVGYLAPEYLHYGKATDKTDVYSYGVVVLEVCCGRRPIEKETDGENMVNLVDWVWEMYTKDQILEAIDKRLIGLFDEEEGRRLLMVGLSCSNPVGETRPSMRRVLQILNHEVDEMVVPKMKPKLSFSNSLPMSLDDIVSSLDEDEVEEEDAGSCKTPVASSKTPCETPCEMPDTSCKTPCEMPDGGSKTSDTDPDSPFEICIDGSQV</sequence>
<comment type="caution">
    <text evidence="1">The sequence shown here is derived from an EMBL/GenBank/DDBJ whole genome shotgun (WGS) entry which is preliminary data.</text>
</comment>
<dbReference type="Proteomes" id="UP001055811">
    <property type="component" value="Linkage Group LG07"/>
</dbReference>
<reference evidence="1 2" key="2">
    <citation type="journal article" date="2022" name="Mol. Ecol. Resour.">
        <title>The genomes of chicory, endive, great burdock and yacon provide insights into Asteraceae paleo-polyploidization history and plant inulin production.</title>
        <authorList>
            <person name="Fan W."/>
            <person name="Wang S."/>
            <person name="Wang H."/>
            <person name="Wang A."/>
            <person name="Jiang F."/>
            <person name="Liu H."/>
            <person name="Zhao H."/>
            <person name="Xu D."/>
            <person name="Zhang Y."/>
        </authorList>
    </citation>
    <scope>NUCLEOTIDE SEQUENCE [LARGE SCALE GENOMIC DNA]</scope>
    <source>
        <strain evidence="2">cv. Punajuju</strain>
        <tissue evidence="1">Leaves</tissue>
    </source>
</reference>
<organism evidence="1 2">
    <name type="scientific">Cichorium intybus</name>
    <name type="common">Chicory</name>
    <dbReference type="NCBI Taxonomy" id="13427"/>
    <lineage>
        <taxon>Eukaryota</taxon>
        <taxon>Viridiplantae</taxon>
        <taxon>Streptophyta</taxon>
        <taxon>Embryophyta</taxon>
        <taxon>Tracheophyta</taxon>
        <taxon>Spermatophyta</taxon>
        <taxon>Magnoliopsida</taxon>
        <taxon>eudicotyledons</taxon>
        <taxon>Gunneridae</taxon>
        <taxon>Pentapetalae</taxon>
        <taxon>asterids</taxon>
        <taxon>campanulids</taxon>
        <taxon>Asterales</taxon>
        <taxon>Asteraceae</taxon>
        <taxon>Cichorioideae</taxon>
        <taxon>Cichorieae</taxon>
        <taxon>Cichoriinae</taxon>
        <taxon>Cichorium</taxon>
    </lineage>
</organism>
<keyword evidence="2" id="KW-1185">Reference proteome</keyword>
<proteinExistence type="predicted"/>
<accession>A0ACB9AJU9</accession>
<dbReference type="EMBL" id="CM042015">
    <property type="protein sequence ID" value="KAI3708715.1"/>
    <property type="molecule type" value="Genomic_DNA"/>
</dbReference>
<gene>
    <name evidence="1" type="ORF">L2E82_38104</name>
</gene>